<dbReference type="Proteomes" id="UP001152795">
    <property type="component" value="Unassembled WGS sequence"/>
</dbReference>
<dbReference type="PROSITE" id="PS50158">
    <property type="entry name" value="ZF_CCHC"/>
    <property type="match status" value="1"/>
</dbReference>
<dbReference type="OrthoDB" id="425619at2759"/>
<keyword evidence="3" id="KW-1185">Reference proteome</keyword>
<evidence type="ECO:0000313" key="2">
    <source>
        <dbReference type="EMBL" id="CAB3980599.1"/>
    </source>
</evidence>
<name>A0A7D9DBB2_PARCT</name>
<dbReference type="SMART" id="SM00343">
    <property type="entry name" value="ZnF_C2HC"/>
    <property type="match status" value="1"/>
</dbReference>
<protein>
    <submittedName>
        <fullName evidence="2">Retrovirus poly</fullName>
    </submittedName>
</protein>
<evidence type="ECO:0000256" key="1">
    <source>
        <dbReference type="SAM" id="MobiDB-lite"/>
    </source>
</evidence>
<dbReference type="GO" id="GO:0003676">
    <property type="term" value="F:nucleic acid binding"/>
    <property type="evidence" value="ECO:0007669"/>
    <property type="project" value="InterPro"/>
</dbReference>
<comment type="caution">
    <text evidence="2">The sequence shown here is derived from an EMBL/GenBank/DDBJ whole genome shotgun (WGS) entry which is preliminary data.</text>
</comment>
<sequence>MTTVEELTGIVKGLADVVKSQLTNQHDAQEANRQHIEALAKTVADLATNSPSSSHVDTLKLPQVVLPRYTGKPDEQLDRFLDQLTTLLKSSGVPAKHWTTYLKQQVQQDLRAYDFVVFAEEECKHALGEDPANITIEQYETYFNLVKASLVKKRGKPKDERIRELLQVYYNLQQSKAEPVSTFAHRFCDIQHELEKCIPGIHYTGTNDDIELRHAFLIKLRPEIGKALMSRDAKYSSLSEVIEAANRFEQSFPPLPLLSADYVDPFREDKAMLKPKSCYNCNQPGHFKRNCPALYNPGTNQERKQTFCGNTTSQTEVCLQWNQRAVPRCLLPDNQCKFHRQHVCLVCKKKGCKQLLHKEDKLPTQSQLEEKLSSKFQAQFDSLCSKLETVLPNPKPPTPPTTPADNNPPASDYPLFGMPSVAADSVEIPDLSKKYIMWAKVKSAGVELSLPLDSCCSVSLCSLIHAERVQQMHPDLKMTKLTKPVAINVANEDAVLQGIALQDIPITWGPGKSSVHTMLVVPKLAWHVLFGNNHLESTDAIVKHQERIVSFTHPQMKFAIKCPREPPVRPSGRVETNVVSLSTVVETPQKLSPGINIIKVCVIVATIGSMILSPALSSMIADTIQSLGNRSWIEASPLFTTTYAHVIPGPINLDQIQHETNAFKTTFVNVKCSSSKFLEESNNVEIEPEQKFYVNLAVYNQSKHTETLPVGVIADITPMTDEHKADFSQAASETASDMACEAVEQLQQVQLHQNLYRKAQHKQAKVCHDTLPHPFQSFNPLHAQKEMNSAFRKNSEPSFSQLTNLYCANHLILSDESRDLPPLSDTTLDPFSEDYKDMVVEAIHLHDNCNLTTTQKTELESLIREHAHVFMLPGAPFRGVNHVEHSIETGDAKPQYSTPYSHSPVQLQLIKREIQKMVEQNILEPSTSPWGAPCLMIKKKTEHGLQVTPCLVDKLIKVEPWSVNESNPEQTNPNEEEDTPTEISQSHRNPQFENGSFIVYEKFGDFFDDDIRIMIEELHAWLKSQKDYKSSTGEACKYLYTKNPEFKKILQSIGGICQLLIHTPSIQFEMPDATGGKNSLKLLDASQPVKYHLDRLGGRYGIGRIVSYYEDEDVYDIQLWDRKSKKTKWNKALRQVKVEDAPATELVQSNRVLCSIELDDKYKIGQNAQKQLEDLQLLCVCYKNKCLPC</sequence>
<dbReference type="SUPFAM" id="SSF56672">
    <property type="entry name" value="DNA/RNA polymerases"/>
    <property type="match status" value="1"/>
</dbReference>
<proteinExistence type="predicted"/>
<accession>A0A7D9DBB2</accession>
<feature type="region of interest" description="Disordered" evidence="1">
    <location>
        <begin position="391"/>
        <end position="412"/>
    </location>
</feature>
<dbReference type="AlphaFoldDB" id="A0A7D9DBB2"/>
<feature type="compositionally biased region" description="Low complexity" evidence="1">
    <location>
        <begin position="964"/>
        <end position="973"/>
    </location>
</feature>
<reference evidence="2" key="1">
    <citation type="submission" date="2020-04" db="EMBL/GenBank/DDBJ databases">
        <authorList>
            <person name="Alioto T."/>
            <person name="Alioto T."/>
            <person name="Gomez Garrido J."/>
        </authorList>
    </citation>
    <scope>NUCLEOTIDE SEQUENCE</scope>
    <source>
        <strain evidence="2">A484AB</strain>
    </source>
</reference>
<dbReference type="Gene3D" id="4.10.60.10">
    <property type="entry name" value="Zinc finger, CCHC-type"/>
    <property type="match status" value="1"/>
</dbReference>
<dbReference type="EMBL" id="CACRXK020000305">
    <property type="protein sequence ID" value="CAB3980599.1"/>
    <property type="molecule type" value="Genomic_DNA"/>
</dbReference>
<dbReference type="InterPro" id="IPR036875">
    <property type="entry name" value="Znf_CCHC_sf"/>
</dbReference>
<dbReference type="PANTHER" id="PTHR37984:SF5">
    <property type="entry name" value="PROTEIN NYNRIN-LIKE"/>
    <property type="match status" value="1"/>
</dbReference>
<dbReference type="InterPro" id="IPR043502">
    <property type="entry name" value="DNA/RNA_pol_sf"/>
</dbReference>
<organism evidence="2 3">
    <name type="scientific">Paramuricea clavata</name>
    <name type="common">Red gorgonian</name>
    <name type="synonym">Violescent sea-whip</name>
    <dbReference type="NCBI Taxonomy" id="317549"/>
    <lineage>
        <taxon>Eukaryota</taxon>
        <taxon>Metazoa</taxon>
        <taxon>Cnidaria</taxon>
        <taxon>Anthozoa</taxon>
        <taxon>Octocorallia</taxon>
        <taxon>Malacalcyonacea</taxon>
        <taxon>Plexauridae</taxon>
        <taxon>Paramuricea</taxon>
    </lineage>
</organism>
<dbReference type="Gene3D" id="3.10.10.10">
    <property type="entry name" value="HIV Type 1 Reverse Transcriptase, subunit A, domain 1"/>
    <property type="match status" value="1"/>
</dbReference>
<evidence type="ECO:0000313" key="3">
    <source>
        <dbReference type="Proteomes" id="UP001152795"/>
    </source>
</evidence>
<gene>
    <name evidence="2" type="ORF">PACLA_8A073815</name>
</gene>
<feature type="region of interest" description="Disordered" evidence="1">
    <location>
        <begin position="962"/>
        <end position="989"/>
    </location>
</feature>
<feature type="compositionally biased region" description="Pro residues" evidence="1">
    <location>
        <begin position="393"/>
        <end position="402"/>
    </location>
</feature>
<dbReference type="PANTHER" id="PTHR37984">
    <property type="entry name" value="PROTEIN CBG26694"/>
    <property type="match status" value="1"/>
</dbReference>
<dbReference type="GO" id="GO:0008270">
    <property type="term" value="F:zinc ion binding"/>
    <property type="evidence" value="ECO:0007669"/>
    <property type="project" value="InterPro"/>
</dbReference>
<dbReference type="Pfam" id="PF00098">
    <property type="entry name" value="zf-CCHC"/>
    <property type="match status" value="1"/>
</dbReference>
<dbReference type="InterPro" id="IPR050951">
    <property type="entry name" value="Retrovirus_Pol_polyprotein"/>
</dbReference>
<dbReference type="InterPro" id="IPR001878">
    <property type="entry name" value="Znf_CCHC"/>
</dbReference>
<dbReference type="SUPFAM" id="SSF57756">
    <property type="entry name" value="Retrovirus zinc finger-like domains"/>
    <property type="match status" value="1"/>
</dbReference>